<gene>
    <name evidence="1" type="ORF">G7058_05925</name>
</gene>
<dbReference type="SUPFAM" id="SSF140566">
    <property type="entry name" value="FlgN-like"/>
    <property type="match status" value="1"/>
</dbReference>
<keyword evidence="1" id="KW-0969">Cilium</keyword>
<accession>A0A6G7WHF4</accession>
<dbReference type="GeneID" id="94552811"/>
<dbReference type="AlphaFoldDB" id="A0A6G7WHF4"/>
<dbReference type="GO" id="GO:0044780">
    <property type="term" value="P:bacterial-type flagellum assembly"/>
    <property type="evidence" value="ECO:0007669"/>
    <property type="project" value="InterPro"/>
</dbReference>
<sequence length="122" mass="13721">MEITNNPGDFLKQFIALLEREKEALIHNEGAVIQSIVAEKHVFIEWFPTFDFQQDADNEVEALVDTIRHLQETNLLLTKQALDYQEAVMEALSKGVKKAGKTYSKSGQQTGLTQASILNQSL</sequence>
<keyword evidence="1" id="KW-0282">Flagellum</keyword>
<reference evidence="1 2" key="1">
    <citation type="journal article" date="2017" name="Int. J. Syst. Evol. Microbiol.">
        <title>Jeotgalibaca porci sp. nov. and Jeotgalibaca arthritidis sp. nov., isolated from pigs, and emended description of the genus Jeotgalibaca.</title>
        <authorList>
            <person name="Zamora L."/>
            <person name="Perez-Sancho M."/>
            <person name="Dominguez L."/>
            <person name="Fernandez-Garayzabal J.F."/>
            <person name="Vela A.I."/>
        </authorList>
    </citation>
    <scope>NUCLEOTIDE SEQUENCE [LARGE SCALE GENOMIC DNA]</scope>
    <source>
        <strain evidence="1 2">CCUG 69148</strain>
    </source>
</reference>
<evidence type="ECO:0000313" key="1">
    <source>
        <dbReference type="EMBL" id="QIK51628.1"/>
    </source>
</evidence>
<organism evidence="1 2">
    <name type="scientific">Jeotgalibaca porci</name>
    <dbReference type="NCBI Taxonomy" id="1868793"/>
    <lineage>
        <taxon>Bacteria</taxon>
        <taxon>Bacillati</taxon>
        <taxon>Bacillota</taxon>
        <taxon>Bacilli</taxon>
        <taxon>Lactobacillales</taxon>
        <taxon>Carnobacteriaceae</taxon>
        <taxon>Jeotgalibaca</taxon>
    </lineage>
</organism>
<keyword evidence="2" id="KW-1185">Reference proteome</keyword>
<name>A0A6G7WHF4_9LACT</name>
<protein>
    <submittedName>
        <fullName evidence="1">Flagellar protein FlgN</fullName>
    </submittedName>
</protein>
<dbReference type="InterPro" id="IPR036679">
    <property type="entry name" value="FlgN-like_sf"/>
</dbReference>
<dbReference type="RefSeq" id="WP_166062685.1">
    <property type="nucleotide sequence ID" value="NZ_CP049889.1"/>
</dbReference>
<dbReference type="Proteomes" id="UP000501830">
    <property type="component" value="Chromosome"/>
</dbReference>
<dbReference type="KEGG" id="jpo:G7058_05925"/>
<evidence type="ECO:0000313" key="2">
    <source>
        <dbReference type="Proteomes" id="UP000501830"/>
    </source>
</evidence>
<dbReference type="EMBL" id="CP049889">
    <property type="protein sequence ID" value="QIK51628.1"/>
    <property type="molecule type" value="Genomic_DNA"/>
</dbReference>
<keyword evidence="1" id="KW-0966">Cell projection</keyword>
<proteinExistence type="predicted"/>